<name>A0ACC3BXZ0_PYRYE</name>
<keyword evidence="2" id="KW-1185">Reference proteome</keyword>
<reference evidence="1" key="1">
    <citation type="submission" date="2019-11" db="EMBL/GenBank/DDBJ databases">
        <title>Nori genome reveals adaptations in red seaweeds to the harsh intertidal environment.</title>
        <authorList>
            <person name="Wang D."/>
            <person name="Mao Y."/>
        </authorList>
    </citation>
    <scope>NUCLEOTIDE SEQUENCE</scope>
    <source>
        <tissue evidence="1">Gametophyte</tissue>
    </source>
</reference>
<organism evidence="1 2">
    <name type="scientific">Pyropia yezoensis</name>
    <name type="common">Susabi-nori</name>
    <name type="synonym">Porphyra yezoensis</name>
    <dbReference type="NCBI Taxonomy" id="2788"/>
    <lineage>
        <taxon>Eukaryota</taxon>
        <taxon>Rhodophyta</taxon>
        <taxon>Bangiophyceae</taxon>
        <taxon>Bangiales</taxon>
        <taxon>Bangiaceae</taxon>
        <taxon>Pyropia</taxon>
    </lineage>
</organism>
<sequence>MSGTEAGGEEVPLAFTPTTILPPAPHEAFTRAKPPDVPSRAFFTLDPTAADHGLHPAWGGNPVARSAVPVGTVASSTDTILPSDAAVAAVDVEHASLSIGLTIELMETLLHYGSNAQRAVVLMELHALVESRDVIKAVLLIPLVCAMVHGWDAELQATVAAILIACTHLDPEEWLVTAGGVPAVEAALAAVSLTGHPALPGHAVAPSPESSPPPIPPHSGPAPSSSLPRLEQPISSVLCEAAFRVIGTASDETILETWGEVLVAVLPQVQWSADGDQLRRVVATLDVHVRSGVEASSRRLAARLYGSLSMCLDSAAVEEHILPRALSLCADADIQVRGMLAESLAFVGAAVPVKTVEGRLWPALRELLQSPDARIHAATLRTIAHVLQAAHEKTGSTPTSPSSSAVETKFTSSLPVTTQGTATAISALAGAVIAAKQPPAAPVVAPDCKLLHDLLPPVFAKEVAFASSAAAEDQRLVSEDVYLLLEITAEVFGQLAFSALRGGGADDVAADAYRAFLAMATSNGPIVRRHCAYNLPGVCAALSPRFRTEMAAVVEYLARDNDPEVRWNVAAGLHAIAAILIPAADSSGGGGSLQAAGVTSCFDSLCKAAVGLLQDDHPLVRSNTLDTLYLLLSSLTQACGRGTSAGTPRSGAGGSSGGGGNSASGPPGAARLTGIFSNLTLLSEGSWRTQELLAQQLTACASFAPAEALRIHVLPLLLRISEESSYLVRVSAMQAVASSLLHIADTEQRAAAFQSFVTDWAQGNTFWKRIAFLEAAEAAAATYSRLLFRDLFAALALRMAWDGVPNVRLHLARILPAIAPACHQMEEFANALGTLRVDEDGDVVAQLALSEATIAARANSGSAVGAADREDARREDLERLRYENSLASRPDSGKRRVFRRATKRVGKVAAPGVSSPSAAAACLGSGAGDEPPALPPTLEEVGKSGGRLPVAAEPPSTPLPGGTGGGGGLPVDLPASVGGDGALPSDAAMAPPPPRRRASARAAALGGGAGVLTKSLTATALSGGGGVSDGSGGGGGALAAAAAFFAGGMGGSSGGASDGGGTPGLATVVSAAGGGGAAAPPQGTATEDAAATAAATAAAAGGAPKKGRNPRGGSFLTLLKTGPRRKLKDTEATG</sequence>
<evidence type="ECO:0000313" key="1">
    <source>
        <dbReference type="EMBL" id="KAK1862906.1"/>
    </source>
</evidence>
<accession>A0ACC3BXZ0</accession>
<proteinExistence type="predicted"/>
<comment type="caution">
    <text evidence="1">The sequence shown here is derived from an EMBL/GenBank/DDBJ whole genome shotgun (WGS) entry which is preliminary data.</text>
</comment>
<protein>
    <submittedName>
        <fullName evidence="1">Uncharacterized protein</fullName>
    </submittedName>
</protein>
<gene>
    <name evidence="1" type="ORF">I4F81_005473</name>
</gene>
<dbReference type="Proteomes" id="UP000798662">
    <property type="component" value="Chromosome 2"/>
</dbReference>
<dbReference type="EMBL" id="CM020619">
    <property type="protein sequence ID" value="KAK1862906.1"/>
    <property type="molecule type" value="Genomic_DNA"/>
</dbReference>
<evidence type="ECO:0000313" key="2">
    <source>
        <dbReference type="Proteomes" id="UP000798662"/>
    </source>
</evidence>